<dbReference type="GO" id="GO:0005524">
    <property type="term" value="F:ATP binding"/>
    <property type="evidence" value="ECO:0007669"/>
    <property type="project" value="UniProtKB-KW"/>
</dbReference>
<dbReference type="CDD" id="cd03230">
    <property type="entry name" value="ABC_DR_subfamily_A"/>
    <property type="match status" value="1"/>
</dbReference>
<protein>
    <submittedName>
        <fullName evidence="5">ABC transporter ATP-binding protein</fullName>
    </submittedName>
</protein>
<dbReference type="Proteomes" id="UP000501676">
    <property type="component" value="Chromosome"/>
</dbReference>
<evidence type="ECO:0000256" key="3">
    <source>
        <dbReference type="ARBA" id="ARBA00022840"/>
    </source>
</evidence>
<evidence type="ECO:0000313" key="6">
    <source>
        <dbReference type="Proteomes" id="UP000501676"/>
    </source>
</evidence>
<keyword evidence="2" id="KW-0547">Nucleotide-binding</keyword>
<dbReference type="InterPro" id="IPR017871">
    <property type="entry name" value="ABC_transporter-like_CS"/>
</dbReference>
<dbReference type="PANTHER" id="PTHR42939">
    <property type="entry name" value="ABC TRANSPORTER ATP-BINDING PROTEIN ALBC-RELATED"/>
    <property type="match status" value="1"/>
</dbReference>
<dbReference type="SUPFAM" id="SSF52540">
    <property type="entry name" value="P-loop containing nucleoside triphosphate hydrolases"/>
    <property type="match status" value="1"/>
</dbReference>
<dbReference type="SMART" id="SM00382">
    <property type="entry name" value="AAA"/>
    <property type="match status" value="1"/>
</dbReference>
<gene>
    <name evidence="5" type="ORF">G6Z83_01240</name>
</gene>
<feature type="domain" description="ABC transporter" evidence="4">
    <location>
        <begin position="3"/>
        <end position="233"/>
    </location>
</feature>
<proteinExistence type="predicted"/>
<dbReference type="EMBL" id="CP049228">
    <property type="protein sequence ID" value="QIH23393.1"/>
    <property type="molecule type" value="Genomic_DNA"/>
</dbReference>
<dbReference type="InterPro" id="IPR051782">
    <property type="entry name" value="ABC_Transporter_VariousFunc"/>
</dbReference>
<dbReference type="GO" id="GO:0016887">
    <property type="term" value="F:ATP hydrolysis activity"/>
    <property type="evidence" value="ECO:0007669"/>
    <property type="project" value="InterPro"/>
</dbReference>
<dbReference type="InterPro" id="IPR027417">
    <property type="entry name" value="P-loop_NTPase"/>
</dbReference>
<evidence type="ECO:0000259" key="4">
    <source>
        <dbReference type="PROSITE" id="PS50893"/>
    </source>
</evidence>
<name>A0A6G7B7C7_9LACO</name>
<dbReference type="PANTHER" id="PTHR42939:SF5">
    <property type="entry name" value="ABC-TYPE TRANSPORTER ATP-BINDING PROTEIN ECSA"/>
    <property type="match status" value="1"/>
</dbReference>
<sequence>MTLTIKKLTGGYTGITVIKDINLKIESGQVVGLIGLNGAGKSTTIKHLLGLLRMQRGEITLNGIDLVQNPAAFKKNVAYIPETPILYPELTLKEHIELVILAYGLDHDSAYEHALHLCKLFRLENKLDWLPINFSKGMKQKVMIVAGFLAQSSLLVIDEPFTGLDPLAVANFIDLVKAASNDGKMVLMTTHVLAEAQEIVDKFAVLNNGTIEKEGNLTEIRKFYGLKDTDSFDRLYKVLNQEHCNAKNS</sequence>
<organism evidence="5 6">
    <name type="scientific">Lactobacillus iners</name>
    <dbReference type="NCBI Taxonomy" id="147802"/>
    <lineage>
        <taxon>Bacteria</taxon>
        <taxon>Bacillati</taxon>
        <taxon>Bacillota</taxon>
        <taxon>Bacilli</taxon>
        <taxon>Lactobacillales</taxon>
        <taxon>Lactobacillaceae</taxon>
        <taxon>Lactobacillus</taxon>
    </lineage>
</organism>
<dbReference type="PROSITE" id="PS50893">
    <property type="entry name" value="ABC_TRANSPORTER_2"/>
    <property type="match status" value="1"/>
</dbReference>
<evidence type="ECO:0000313" key="5">
    <source>
        <dbReference type="EMBL" id="QIH23393.1"/>
    </source>
</evidence>
<evidence type="ECO:0000256" key="1">
    <source>
        <dbReference type="ARBA" id="ARBA00022448"/>
    </source>
</evidence>
<keyword evidence="3 5" id="KW-0067">ATP-binding</keyword>
<dbReference type="Gene3D" id="3.40.50.300">
    <property type="entry name" value="P-loop containing nucleotide triphosphate hydrolases"/>
    <property type="match status" value="1"/>
</dbReference>
<dbReference type="InterPro" id="IPR003593">
    <property type="entry name" value="AAA+_ATPase"/>
</dbReference>
<keyword evidence="1" id="KW-0813">Transport</keyword>
<dbReference type="Pfam" id="PF00005">
    <property type="entry name" value="ABC_tran"/>
    <property type="match status" value="1"/>
</dbReference>
<reference evidence="5 6" key="1">
    <citation type="submission" date="2020-02" db="EMBL/GenBank/DDBJ databases">
        <title>Complete genome sequences of six Lactobacillus iners strains isolated from the human vagina.</title>
        <authorList>
            <person name="France M.T."/>
            <person name="Rutt L."/>
            <person name="Narina S."/>
            <person name="Arbaugh S."/>
            <person name="Humphrys M.S."/>
            <person name="Ma B."/>
            <person name="Hayward M.R."/>
            <person name="Relman D."/>
            <person name="Kwon D.S."/>
            <person name="Ravel J."/>
        </authorList>
    </citation>
    <scope>NUCLEOTIDE SEQUENCE [LARGE SCALE GENOMIC DNA]</scope>
    <source>
        <strain evidence="5 6">C0210C1</strain>
    </source>
</reference>
<accession>A0A6G7B7C7</accession>
<dbReference type="InterPro" id="IPR003439">
    <property type="entry name" value="ABC_transporter-like_ATP-bd"/>
</dbReference>
<dbReference type="RefSeq" id="WP_006728970.1">
    <property type="nucleotide sequence ID" value="NZ_CP045664.1"/>
</dbReference>
<dbReference type="PROSITE" id="PS00211">
    <property type="entry name" value="ABC_TRANSPORTER_1"/>
    <property type="match status" value="1"/>
</dbReference>
<dbReference type="AlphaFoldDB" id="A0A6G7B7C7"/>
<evidence type="ECO:0000256" key="2">
    <source>
        <dbReference type="ARBA" id="ARBA00022741"/>
    </source>
</evidence>